<keyword evidence="5" id="KW-0812">Transmembrane</keyword>
<protein>
    <submittedName>
        <fullName evidence="6">SDR family NAD(P)-dependent oxidoreductase</fullName>
    </submittedName>
</protein>
<evidence type="ECO:0000256" key="2">
    <source>
        <dbReference type="ARBA" id="ARBA00023002"/>
    </source>
</evidence>
<organism evidence="6 7">
    <name type="scientific">Lichenibacterium minor</name>
    <dbReference type="NCBI Taxonomy" id="2316528"/>
    <lineage>
        <taxon>Bacteria</taxon>
        <taxon>Pseudomonadati</taxon>
        <taxon>Pseudomonadota</taxon>
        <taxon>Alphaproteobacteria</taxon>
        <taxon>Hyphomicrobiales</taxon>
        <taxon>Lichenihabitantaceae</taxon>
        <taxon>Lichenibacterium</taxon>
    </lineage>
</organism>
<reference evidence="6 7" key="1">
    <citation type="submission" date="2018-12" db="EMBL/GenBank/DDBJ databases">
        <authorList>
            <person name="Grouzdev D.S."/>
            <person name="Krutkina M.S."/>
        </authorList>
    </citation>
    <scope>NUCLEOTIDE SEQUENCE [LARGE SCALE GENOMIC DNA]</scope>
    <source>
        <strain evidence="6 7">RmlP026</strain>
    </source>
</reference>
<dbReference type="Proteomes" id="UP000290759">
    <property type="component" value="Unassembled WGS sequence"/>
</dbReference>
<evidence type="ECO:0000256" key="5">
    <source>
        <dbReference type="SAM" id="Phobius"/>
    </source>
</evidence>
<dbReference type="PRINTS" id="PR00080">
    <property type="entry name" value="SDRFAMILY"/>
</dbReference>
<dbReference type="Pfam" id="PF00106">
    <property type="entry name" value="adh_short"/>
    <property type="match status" value="1"/>
</dbReference>
<dbReference type="RefSeq" id="WP_129230293.1">
    <property type="nucleotide sequence ID" value="NZ_QYBB01000160.1"/>
</dbReference>
<evidence type="ECO:0000256" key="4">
    <source>
        <dbReference type="SAM" id="MobiDB-lite"/>
    </source>
</evidence>
<evidence type="ECO:0000313" key="6">
    <source>
        <dbReference type="EMBL" id="RYC28718.1"/>
    </source>
</evidence>
<comment type="similarity">
    <text evidence="1 3">Belongs to the short-chain dehydrogenases/reductases (SDR) family.</text>
</comment>
<feature type="non-terminal residue" evidence="6">
    <location>
        <position position="1"/>
    </location>
</feature>
<dbReference type="PROSITE" id="PS00061">
    <property type="entry name" value="ADH_SHORT"/>
    <property type="match status" value="1"/>
</dbReference>
<evidence type="ECO:0000313" key="7">
    <source>
        <dbReference type="Proteomes" id="UP000290759"/>
    </source>
</evidence>
<gene>
    <name evidence="6" type="ORF">D3273_27845</name>
</gene>
<dbReference type="InterPro" id="IPR002347">
    <property type="entry name" value="SDR_fam"/>
</dbReference>
<accession>A0A4Q2TZF2</accession>
<feature type="region of interest" description="Disordered" evidence="4">
    <location>
        <begin position="155"/>
        <end position="178"/>
    </location>
</feature>
<keyword evidence="7" id="KW-1185">Reference proteome</keyword>
<dbReference type="InterPro" id="IPR020904">
    <property type="entry name" value="Sc_DH/Rdtase_CS"/>
</dbReference>
<dbReference type="GO" id="GO:0016491">
    <property type="term" value="F:oxidoreductase activity"/>
    <property type="evidence" value="ECO:0007669"/>
    <property type="project" value="UniProtKB-KW"/>
</dbReference>
<dbReference type="PANTHER" id="PTHR43391:SF82">
    <property type="entry name" value="OXIDOREDUCTASE SADH-RELATED"/>
    <property type="match status" value="1"/>
</dbReference>
<evidence type="ECO:0000256" key="1">
    <source>
        <dbReference type="ARBA" id="ARBA00006484"/>
    </source>
</evidence>
<reference evidence="6 7" key="2">
    <citation type="submission" date="2019-02" db="EMBL/GenBank/DDBJ databases">
        <title>'Lichenibacterium ramalinii' gen. nov. sp. nov., 'Lichenibacterium minor' gen. nov. sp. nov.</title>
        <authorList>
            <person name="Pankratov T."/>
        </authorList>
    </citation>
    <scope>NUCLEOTIDE SEQUENCE [LARGE SCALE GENOMIC DNA]</scope>
    <source>
        <strain evidence="6 7">RmlP026</strain>
    </source>
</reference>
<dbReference type="PRINTS" id="PR00081">
    <property type="entry name" value="GDHRDH"/>
</dbReference>
<dbReference type="OrthoDB" id="9781689at2"/>
<comment type="caution">
    <text evidence="6">The sequence shown here is derived from an EMBL/GenBank/DDBJ whole genome shotgun (WGS) entry which is preliminary data.</text>
</comment>
<dbReference type="InterPro" id="IPR036291">
    <property type="entry name" value="NAD(P)-bd_dom_sf"/>
</dbReference>
<evidence type="ECO:0000256" key="3">
    <source>
        <dbReference type="RuleBase" id="RU000363"/>
    </source>
</evidence>
<feature type="transmembrane region" description="Helical" evidence="5">
    <location>
        <begin position="201"/>
        <end position="224"/>
    </location>
</feature>
<dbReference type="PANTHER" id="PTHR43391">
    <property type="entry name" value="RETINOL DEHYDROGENASE-RELATED"/>
    <property type="match status" value="1"/>
</dbReference>
<sequence length="234" mass="24800">DMRKLFDTNFWGLIHGSLEAVKHLKHTGGALINLGSEVSERAVPLQGIYSASKHAVKGFTDALRMELEDSGAPISVTLVKPGQIDTPFTVNAKNYLASEPHHVPPVYAPEAVAEAILSCAERPVRDILVGGGAKGMAQLGHFAPGLTDVVMNRMVIPGTPSGRPSRRPPDQSGLDVPTESLKERGNYEGHVMRTSLYTRAALHPVVTGAAALGVGLAIGALMRGSSQRSNGDKR</sequence>
<name>A0A4Q2TZF2_9HYPH</name>
<dbReference type="Gene3D" id="3.40.50.720">
    <property type="entry name" value="NAD(P)-binding Rossmann-like Domain"/>
    <property type="match status" value="1"/>
</dbReference>
<keyword evidence="2" id="KW-0560">Oxidoreductase</keyword>
<keyword evidence="5" id="KW-1133">Transmembrane helix</keyword>
<proteinExistence type="inferred from homology"/>
<keyword evidence="5" id="KW-0472">Membrane</keyword>
<dbReference type="SUPFAM" id="SSF51735">
    <property type="entry name" value="NAD(P)-binding Rossmann-fold domains"/>
    <property type="match status" value="1"/>
</dbReference>
<dbReference type="EMBL" id="QYBB01000160">
    <property type="protein sequence ID" value="RYC28718.1"/>
    <property type="molecule type" value="Genomic_DNA"/>
</dbReference>
<dbReference type="AlphaFoldDB" id="A0A4Q2TZF2"/>